<dbReference type="Proteomes" id="UP001497700">
    <property type="component" value="Unassembled WGS sequence"/>
</dbReference>
<sequence>MMSCSCRTAPLRLFIQGLTELRLSSSTASTTWRFQPRYQKAAACHFSRPYSATTALGFSWQRSRESASNPKVSDQASEVVQQKQQDDVTSDQPSDSARPVEIPTADLDQAEREGVVYSYKPPPIYEIEELEHTDFGRGEQREPRPRGGRLFRKVERVGRDKAKPNKVTEKEKGESWTATKKEEWQVQKSALQQKFPTGWSPRKRLSPDALDGIRALHAQFPEDYTTEVLAAKFEVSPEAIRRILRSRWTPRPDEEEDRQARWFNRGKNIWSQLAAIGRKPPRRWRKEGIVRDPVWNEPRGPRTQPPRQRHSHRSESE</sequence>
<proteinExistence type="predicted"/>
<keyword evidence="2" id="KW-1185">Reference proteome</keyword>
<dbReference type="EMBL" id="MU393423">
    <property type="protein sequence ID" value="KAI4870676.1"/>
    <property type="molecule type" value="Genomic_DNA"/>
</dbReference>
<protein>
    <submittedName>
        <fullName evidence="1">Uncharacterized protein</fullName>
    </submittedName>
</protein>
<evidence type="ECO:0000313" key="2">
    <source>
        <dbReference type="Proteomes" id="UP001497700"/>
    </source>
</evidence>
<gene>
    <name evidence="1" type="ORF">F4820DRAFT_220931</name>
</gene>
<organism evidence="1 2">
    <name type="scientific">Hypoxylon rubiginosum</name>
    <dbReference type="NCBI Taxonomy" id="110542"/>
    <lineage>
        <taxon>Eukaryota</taxon>
        <taxon>Fungi</taxon>
        <taxon>Dikarya</taxon>
        <taxon>Ascomycota</taxon>
        <taxon>Pezizomycotina</taxon>
        <taxon>Sordariomycetes</taxon>
        <taxon>Xylariomycetidae</taxon>
        <taxon>Xylariales</taxon>
        <taxon>Hypoxylaceae</taxon>
        <taxon>Hypoxylon</taxon>
    </lineage>
</organism>
<evidence type="ECO:0000313" key="1">
    <source>
        <dbReference type="EMBL" id="KAI4870676.1"/>
    </source>
</evidence>
<accession>A0ACB9ZGG0</accession>
<comment type="caution">
    <text evidence="1">The sequence shown here is derived from an EMBL/GenBank/DDBJ whole genome shotgun (WGS) entry which is preliminary data.</text>
</comment>
<name>A0ACB9ZGG0_9PEZI</name>
<reference evidence="1 2" key="1">
    <citation type="journal article" date="2022" name="New Phytol.">
        <title>Ecological generalism drives hyperdiversity of secondary metabolite gene clusters in xylarialean endophytes.</title>
        <authorList>
            <person name="Franco M.E.E."/>
            <person name="Wisecaver J.H."/>
            <person name="Arnold A.E."/>
            <person name="Ju Y.M."/>
            <person name="Slot J.C."/>
            <person name="Ahrendt S."/>
            <person name="Moore L.P."/>
            <person name="Eastman K.E."/>
            <person name="Scott K."/>
            <person name="Konkel Z."/>
            <person name="Mondo S.J."/>
            <person name="Kuo A."/>
            <person name="Hayes R.D."/>
            <person name="Haridas S."/>
            <person name="Andreopoulos B."/>
            <person name="Riley R."/>
            <person name="LaButti K."/>
            <person name="Pangilinan J."/>
            <person name="Lipzen A."/>
            <person name="Amirebrahimi M."/>
            <person name="Yan J."/>
            <person name="Adam C."/>
            <person name="Keymanesh K."/>
            <person name="Ng V."/>
            <person name="Louie K."/>
            <person name="Northen T."/>
            <person name="Drula E."/>
            <person name="Henrissat B."/>
            <person name="Hsieh H.M."/>
            <person name="Youens-Clark K."/>
            <person name="Lutzoni F."/>
            <person name="Miadlikowska J."/>
            <person name="Eastwood D.C."/>
            <person name="Hamelin R.C."/>
            <person name="Grigoriev I.V."/>
            <person name="U'Ren J.M."/>
        </authorList>
    </citation>
    <scope>NUCLEOTIDE SEQUENCE [LARGE SCALE GENOMIC DNA]</scope>
    <source>
        <strain evidence="1 2">CBS 119005</strain>
    </source>
</reference>